<dbReference type="InterPro" id="IPR029063">
    <property type="entry name" value="SAM-dependent_MTases_sf"/>
</dbReference>
<dbReference type="GO" id="GO:0008168">
    <property type="term" value="F:methyltransferase activity"/>
    <property type="evidence" value="ECO:0007669"/>
    <property type="project" value="UniProtKB-KW"/>
</dbReference>
<evidence type="ECO:0000259" key="1">
    <source>
        <dbReference type="Pfam" id="PF13847"/>
    </source>
</evidence>
<feature type="domain" description="Methyltransferase" evidence="1">
    <location>
        <begin position="63"/>
        <end position="180"/>
    </location>
</feature>
<reference evidence="2 3" key="1">
    <citation type="submission" date="2018-08" db="EMBL/GenBank/DDBJ databases">
        <title>A genome reference for cultivated species of the human gut microbiota.</title>
        <authorList>
            <person name="Zou Y."/>
            <person name="Xue W."/>
            <person name="Luo G."/>
        </authorList>
    </citation>
    <scope>NUCLEOTIDE SEQUENCE [LARGE SCALE GENOMIC DNA]</scope>
    <source>
        <strain evidence="2 3">AM22-21LB</strain>
    </source>
</reference>
<organism evidence="2 3">
    <name type="scientific">Roseburia intestinalis</name>
    <dbReference type="NCBI Taxonomy" id="166486"/>
    <lineage>
        <taxon>Bacteria</taxon>
        <taxon>Bacillati</taxon>
        <taxon>Bacillota</taxon>
        <taxon>Clostridia</taxon>
        <taxon>Lachnospirales</taxon>
        <taxon>Lachnospiraceae</taxon>
        <taxon>Roseburia</taxon>
    </lineage>
</organism>
<evidence type="ECO:0000313" key="3">
    <source>
        <dbReference type="Proteomes" id="UP000284051"/>
    </source>
</evidence>
<name>A0A3R6KGL6_9FIRM</name>
<accession>A0A3R6KGL6</accession>
<dbReference type="SUPFAM" id="SSF53335">
    <property type="entry name" value="S-adenosyl-L-methionine-dependent methyltransferases"/>
    <property type="match status" value="1"/>
</dbReference>
<gene>
    <name evidence="2" type="ORF">DW264_09230</name>
</gene>
<dbReference type="Pfam" id="PF13847">
    <property type="entry name" value="Methyltransf_31"/>
    <property type="match status" value="1"/>
</dbReference>
<sequence length="248" mass="29656">MRVKEKIENIDYNETKEFFKNRAGKFKTDNPYAVTMYQDHNEKLVRERNKKEVQKLKPLLELSEQSRILDVGCGIGRWGDAISEKIEEYCGLDFSSDLIKIAKSRTEKSNYFFYESEVTEIEKVLAKNKKKNYNTILLMGILMYINDEDMGIFLEQLEHQCMEQTRICIREPIGVGERLTLKDFFSEDLNDNYNAIYRTRDELVHFFEEELFQKGFQIEQEGFLFQEQGLNNRTETTQYYFILQRWRA</sequence>
<proteinExistence type="predicted"/>
<keyword evidence="2" id="KW-0808">Transferase</keyword>
<protein>
    <submittedName>
        <fullName evidence="2">Class I SAM-dependent methyltransferase</fullName>
    </submittedName>
</protein>
<dbReference type="EMBL" id="QRID01000007">
    <property type="protein sequence ID" value="RHG28624.1"/>
    <property type="molecule type" value="Genomic_DNA"/>
</dbReference>
<dbReference type="Proteomes" id="UP000284051">
    <property type="component" value="Unassembled WGS sequence"/>
</dbReference>
<comment type="caution">
    <text evidence="2">The sequence shown here is derived from an EMBL/GenBank/DDBJ whole genome shotgun (WGS) entry which is preliminary data.</text>
</comment>
<dbReference type="Gene3D" id="3.40.50.150">
    <property type="entry name" value="Vaccinia Virus protein VP39"/>
    <property type="match status" value="1"/>
</dbReference>
<dbReference type="AlphaFoldDB" id="A0A3R6KGL6"/>
<keyword evidence="2" id="KW-0489">Methyltransferase</keyword>
<evidence type="ECO:0000313" key="2">
    <source>
        <dbReference type="EMBL" id="RHG28624.1"/>
    </source>
</evidence>
<dbReference type="RefSeq" id="WP_118772416.1">
    <property type="nucleotide sequence ID" value="NZ_CP097279.1"/>
</dbReference>
<dbReference type="GO" id="GO:0032259">
    <property type="term" value="P:methylation"/>
    <property type="evidence" value="ECO:0007669"/>
    <property type="project" value="UniProtKB-KW"/>
</dbReference>
<dbReference type="CDD" id="cd02440">
    <property type="entry name" value="AdoMet_MTases"/>
    <property type="match status" value="1"/>
</dbReference>
<dbReference type="InterPro" id="IPR025714">
    <property type="entry name" value="Methyltranfer_dom"/>
</dbReference>